<keyword evidence="3" id="KW-1185">Reference proteome</keyword>
<dbReference type="AlphaFoldDB" id="F7XP67"/>
<dbReference type="InterPro" id="IPR048301">
    <property type="entry name" value="NucS_C"/>
</dbReference>
<dbReference type="EMBL" id="CP002101">
    <property type="protein sequence ID" value="AEH61359.1"/>
    <property type="molecule type" value="Genomic_DNA"/>
</dbReference>
<accession>F7XP67</accession>
<dbReference type="Gene3D" id="3.40.1350.10">
    <property type="match status" value="1"/>
</dbReference>
<dbReference type="OrthoDB" id="140677at2157"/>
<dbReference type="KEGG" id="mzh:Mzhil_1520"/>
<evidence type="ECO:0000313" key="2">
    <source>
        <dbReference type="EMBL" id="AEH61359.1"/>
    </source>
</evidence>
<protein>
    <recommendedName>
        <fullName evidence="1">Endonuclease NucS C-terminal domain-containing protein</fullName>
    </recommendedName>
</protein>
<proteinExistence type="predicted"/>
<reference evidence="2" key="1">
    <citation type="submission" date="2010-07" db="EMBL/GenBank/DDBJ databases">
        <title>The complete genome of Methanosalsum zhilinae DSM 4017.</title>
        <authorList>
            <consortium name="US DOE Joint Genome Institute (JGI-PGF)"/>
            <person name="Lucas S."/>
            <person name="Copeland A."/>
            <person name="Lapidus A."/>
            <person name="Glavina del Rio T."/>
            <person name="Dalin E."/>
            <person name="Tice H."/>
            <person name="Bruce D."/>
            <person name="Goodwin L."/>
            <person name="Pitluck S."/>
            <person name="Kyrpides N."/>
            <person name="Mavromatis K."/>
            <person name="Ovchinnikova G."/>
            <person name="Daligault H."/>
            <person name="Detter J.C."/>
            <person name="Han C."/>
            <person name="Tapia R."/>
            <person name="Larimer F."/>
            <person name="Land M."/>
            <person name="Hauser L."/>
            <person name="Markowitz V."/>
            <person name="Cheng J.-F."/>
            <person name="Hugenholtz P."/>
            <person name="Woyke T."/>
            <person name="Wu D."/>
            <person name="Spring S."/>
            <person name="Schueler E."/>
            <person name="Brambilla E."/>
            <person name="Klenk H.-P."/>
            <person name="Eisen J.A."/>
        </authorList>
    </citation>
    <scope>NUCLEOTIDE SEQUENCE</scope>
    <source>
        <strain evidence="2">DSM 4017</strain>
    </source>
</reference>
<organism evidence="2 3">
    <name type="scientific">Methanosalsum zhilinae (strain DSM 4017 / NBRC 107636 / OCM 62 / WeN5)</name>
    <name type="common">Methanohalophilus zhilinae</name>
    <dbReference type="NCBI Taxonomy" id="679901"/>
    <lineage>
        <taxon>Archaea</taxon>
        <taxon>Methanobacteriati</taxon>
        <taxon>Methanobacteriota</taxon>
        <taxon>Stenosarchaea group</taxon>
        <taxon>Methanomicrobia</taxon>
        <taxon>Methanosarcinales</taxon>
        <taxon>Methanosarcinaceae</taxon>
        <taxon>Methanosalsum</taxon>
    </lineage>
</organism>
<dbReference type="Proteomes" id="UP000006622">
    <property type="component" value="Chromosome"/>
</dbReference>
<evidence type="ECO:0000313" key="3">
    <source>
        <dbReference type="Proteomes" id="UP000006622"/>
    </source>
</evidence>
<gene>
    <name evidence="2" type="ordered locus">Mzhil_1520</name>
</gene>
<dbReference type="GO" id="GO:0004519">
    <property type="term" value="F:endonuclease activity"/>
    <property type="evidence" value="ECO:0007669"/>
    <property type="project" value="InterPro"/>
</dbReference>
<name>F7XP67_METZD</name>
<dbReference type="GO" id="GO:0003676">
    <property type="term" value="F:nucleic acid binding"/>
    <property type="evidence" value="ECO:0007669"/>
    <property type="project" value="InterPro"/>
</dbReference>
<sequence>MHKYFLYRPKNDCDESIDQLEELLEKISNKHDIEYHVIDIEHMTSQQKEELLESLRIISRREGIKVVSSGKGPLPVSRSGKLNNIPVIVRVENGKNIDVFPHVKNGKRIEPIPHLKKMFMAKAPSECIIDESITEEDISRMITSYPDLIDNDLMFLDTEVEVEGGRIDAVFKNTRDEYTLVEIEIEANDNAIAQVQRFKIPYSQKYNIPLDSIKLCIVCADIKKSRITACRTAGIEVYKLNLLKLTD</sequence>
<evidence type="ECO:0000259" key="1">
    <source>
        <dbReference type="Pfam" id="PF01939"/>
    </source>
</evidence>
<feature type="domain" description="Endonuclease NucS C-terminal" evidence="1">
    <location>
        <begin position="135"/>
        <end position="241"/>
    </location>
</feature>
<dbReference type="InterPro" id="IPR011856">
    <property type="entry name" value="tRNA_endonuc-like_dom_sf"/>
</dbReference>
<dbReference type="RefSeq" id="WP_013898796.1">
    <property type="nucleotide sequence ID" value="NC_015676.1"/>
</dbReference>
<dbReference type="GeneID" id="10823158"/>
<dbReference type="Pfam" id="PF01939">
    <property type="entry name" value="NucS_C"/>
    <property type="match status" value="1"/>
</dbReference>
<dbReference type="STRING" id="679901.Mzhil_1520"/>
<dbReference type="HOGENOM" id="CLU_1127102_0_0_2"/>